<dbReference type="GO" id="GO:0019264">
    <property type="term" value="P:glycine biosynthetic process from serine"/>
    <property type="evidence" value="ECO:0007669"/>
    <property type="project" value="TreeGrafter"/>
</dbReference>
<feature type="domain" description="Serine hydroxymethyltransferase-like" evidence="6">
    <location>
        <begin position="79"/>
        <end position="364"/>
    </location>
</feature>
<comment type="similarity">
    <text evidence="2">Belongs to the SHMT family.</text>
</comment>
<dbReference type="Proteomes" id="UP000283513">
    <property type="component" value="Unassembled WGS sequence"/>
</dbReference>
<comment type="cofactor">
    <cofactor evidence="1">
        <name>pyridoxal 5'-phosphate</name>
        <dbReference type="ChEBI" id="CHEBI:597326"/>
    </cofactor>
</comment>
<dbReference type="RefSeq" id="WP_118599010.1">
    <property type="nucleotide sequence ID" value="NZ_JADNLD010000024.1"/>
</dbReference>
<dbReference type="GO" id="GO:0006730">
    <property type="term" value="P:one-carbon metabolic process"/>
    <property type="evidence" value="ECO:0007669"/>
    <property type="project" value="UniProtKB-KW"/>
</dbReference>
<reference evidence="7 8" key="1">
    <citation type="submission" date="2018-08" db="EMBL/GenBank/DDBJ databases">
        <title>A genome reference for cultivated species of the human gut microbiota.</title>
        <authorList>
            <person name="Zou Y."/>
            <person name="Xue W."/>
            <person name="Luo G."/>
        </authorList>
    </citation>
    <scope>NUCLEOTIDE SEQUENCE [LARGE SCALE GENOMIC DNA]</scope>
    <source>
        <strain evidence="7 8">AM37-1AC</strain>
    </source>
</reference>
<accession>A0A3R6APR0</accession>
<name>A0A3R6APR0_9FIRM</name>
<organism evidence="7 8">
    <name type="scientific">Roseburia intestinalis</name>
    <dbReference type="NCBI Taxonomy" id="166486"/>
    <lineage>
        <taxon>Bacteria</taxon>
        <taxon>Bacillati</taxon>
        <taxon>Bacillota</taxon>
        <taxon>Clostridia</taxon>
        <taxon>Lachnospirales</taxon>
        <taxon>Lachnospiraceae</taxon>
        <taxon>Roseburia</taxon>
    </lineage>
</organism>
<evidence type="ECO:0000256" key="2">
    <source>
        <dbReference type="ARBA" id="ARBA00006376"/>
    </source>
</evidence>
<evidence type="ECO:0000256" key="1">
    <source>
        <dbReference type="ARBA" id="ARBA00001933"/>
    </source>
</evidence>
<dbReference type="GO" id="GO:0030170">
    <property type="term" value="F:pyridoxal phosphate binding"/>
    <property type="evidence" value="ECO:0007669"/>
    <property type="project" value="TreeGrafter"/>
</dbReference>
<dbReference type="EMBL" id="QSHO01000019">
    <property type="protein sequence ID" value="RHC13748.1"/>
    <property type="molecule type" value="Genomic_DNA"/>
</dbReference>
<dbReference type="PANTHER" id="PTHR11680:SF35">
    <property type="entry name" value="SERINE HYDROXYMETHYLTRANSFERASE 1"/>
    <property type="match status" value="1"/>
</dbReference>
<keyword evidence="4" id="KW-0028">Amino-acid biosynthesis</keyword>
<protein>
    <recommendedName>
        <fullName evidence="6">Serine hydroxymethyltransferase-like domain-containing protein</fullName>
    </recommendedName>
</protein>
<dbReference type="InterPro" id="IPR015422">
    <property type="entry name" value="PyrdxlP-dep_Trfase_small"/>
</dbReference>
<keyword evidence="3" id="KW-0554">One-carbon metabolism</keyword>
<evidence type="ECO:0000256" key="4">
    <source>
        <dbReference type="ARBA" id="ARBA00022605"/>
    </source>
</evidence>
<comment type="caution">
    <text evidence="7">The sequence shown here is derived from an EMBL/GenBank/DDBJ whole genome shotgun (WGS) entry which is preliminary data.</text>
</comment>
<gene>
    <name evidence="7" type="ORF">DW856_16815</name>
</gene>
<sequence>MDSQKSRQTIENLRKIHEESLILNPTENIPFCSDVNLDFLEGMYISEEMRNENSKVIFAGRGNLNELYDFWCKYMNAKAVTFKPHSGLDAHISVFMSLGQIGEKVLLLPEEAGGHFSTHQILSRLGFDVRSFMIDKEQYKVDILRSIELIENWKPDYIFVDRSEGLYYEDFSWLKEISCIKIFDASQYLTNIMAKDYDNPFDMGFDIILTSLHKNYPGSQKAAVFFRQKDELWEQVMKGLNIYISNIHPKDVCSLLLNLPSDSNLKKYSQKMLSTTRLLEEILVKNHLPVVRRNFNNTWTQHLWLQPENKERAYQFFRLLEDLHILTNYRLLPYGLGYGLRLGTAAAVRQGLEEKSVPALAEVISKAYYANAIDDMLRKTAYTTISKIKKV</sequence>
<dbReference type="AlphaFoldDB" id="A0A3R6APR0"/>
<dbReference type="Gene3D" id="3.40.640.10">
    <property type="entry name" value="Type I PLP-dependent aspartate aminotransferase-like (Major domain)"/>
    <property type="match status" value="1"/>
</dbReference>
<dbReference type="InterPro" id="IPR015421">
    <property type="entry name" value="PyrdxlP-dep_Trfase_major"/>
</dbReference>
<dbReference type="SUPFAM" id="SSF53383">
    <property type="entry name" value="PLP-dependent transferases"/>
    <property type="match status" value="1"/>
</dbReference>
<dbReference type="GO" id="GO:0004372">
    <property type="term" value="F:glycine hydroxymethyltransferase activity"/>
    <property type="evidence" value="ECO:0007669"/>
    <property type="project" value="TreeGrafter"/>
</dbReference>
<evidence type="ECO:0000256" key="3">
    <source>
        <dbReference type="ARBA" id="ARBA00022563"/>
    </source>
</evidence>
<dbReference type="InterPro" id="IPR049943">
    <property type="entry name" value="Ser_HO-MeTrfase-like"/>
</dbReference>
<evidence type="ECO:0000313" key="8">
    <source>
        <dbReference type="Proteomes" id="UP000283513"/>
    </source>
</evidence>
<dbReference type="InterPro" id="IPR039429">
    <property type="entry name" value="SHMT-like_dom"/>
</dbReference>
<evidence type="ECO:0000313" key="7">
    <source>
        <dbReference type="EMBL" id="RHC13748.1"/>
    </source>
</evidence>
<dbReference type="PANTHER" id="PTHR11680">
    <property type="entry name" value="SERINE HYDROXYMETHYLTRANSFERASE"/>
    <property type="match status" value="1"/>
</dbReference>
<proteinExistence type="inferred from homology"/>
<evidence type="ECO:0000256" key="5">
    <source>
        <dbReference type="ARBA" id="ARBA00022898"/>
    </source>
</evidence>
<dbReference type="GO" id="GO:0046653">
    <property type="term" value="P:tetrahydrofolate metabolic process"/>
    <property type="evidence" value="ECO:0007669"/>
    <property type="project" value="TreeGrafter"/>
</dbReference>
<keyword evidence="5" id="KW-0663">Pyridoxal phosphate</keyword>
<dbReference type="Pfam" id="PF00464">
    <property type="entry name" value="SHMT"/>
    <property type="match status" value="1"/>
</dbReference>
<dbReference type="Gene3D" id="3.90.1150.10">
    <property type="entry name" value="Aspartate Aminotransferase, domain 1"/>
    <property type="match status" value="1"/>
</dbReference>
<evidence type="ECO:0000259" key="6">
    <source>
        <dbReference type="Pfam" id="PF00464"/>
    </source>
</evidence>
<dbReference type="InterPro" id="IPR015424">
    <property type="entry name" value="PyrdxlP-dep_Trfase"/>
</dbReference>
<dbReference type="GO" id="GO:0005737">
    <property type="term" value="C:cytoplasm"/>
    <property type="evidence" value="ECO:0007669"/>
    <property type="project" value="TreeGrafter"/>
</dbReference>